<sequence>MKHLFFFFFSVVFTTMLYAQSSPGINQVSGIVKDEVSVVPNVYIFLKNHPDFNSLTDSKGAFKLRFPEVLKNDTIIVSHIGYMKVEIPIERLGESSSTINLKNRTIELKEITVRPEENLPGEFLLKVIQNIPNNYPEKRHQMTGLYRKVSTNYEEFTHLVEAQVLVEDVAYNKERHRGEKSKYKILEPAMILLK</sequence>
<organism evidence="2 3">
    <name type="scientific">Nitritalea halalkaliphila LW7</name>
    <dbReference type="NCBI Taxonomy" id="1189621"/>
    <lineage>
        <taxon>Bacteria</taxon>
        <taxon>Pseudomonadati</taxon>
        <taxon>Bacteroidota</taxon>
        <taxon>Cytophagia</taxon>
        <taxon>Cytophagales</taxon>
        <taxon>Cyclobacteriaceae</taxon>
        <taxon>Nitritalea</taxon>
    </lineage>
</organism>
<proteinExistence type="predicted"/>
<comment type="caution">
    <text evidence="2">The sequence shown here is derived from an EMBL/GenBank/DDBJ whole genome shotgun (WGS) entry which is preliminary data.</text>
</comment>
<dbReference type="OrthoDB" id="100605at2"/>
<feature type="signal peptide" evidence="1">
    <location>
        <begin position="1"/>
        <end position="19"/>
    </location>
</feature>
<evidence type="ECO:0008006" key="4">
    <source>
        <dbReference type="Google" id="ProtNLM"/>
    </source>
</evidence>
<dbReference type="EMBL" id="AJYA01000088">
    <property type="protein sequence ID" value="EIM72393.1"/>
    <property type="molecule type" value="Genomic_DNA"/>
</dbReference>
<dbReference type="InterPro" id="IPR008969">
    <property type="entry name" value="CarboxyPept-like_regulatory"/>
</dbReference>
<evidence type="ECO:0000313" key="3">
    <source>
        <dbReference type="Proteomes" id="UP000005551"/>
    </source>
</evidence>
<keyword evidence="3" id="KW-1185">Reference proteome</keyword>
<dbReference type="SUPFAM" id="SSF49464">
    <property type="entry name" value="Carboxypeptidase regulatory domain-like"/>
    <property type="match status" value="1"/>
</dbReference>
<gene>
    <name evidence="2" type="ORF">A3SI_19780</name>
</gene>
<evidence type="ECO:0000313" key="2">
    <source>
        <dbReference type="EMBL" id="EIM72393.1"/>
    </source>
</evidence>
<accession>I5BS41</accession>
<dbReference type="Pfam" id="PF13715">
    <property type="entry name" value="CarbopepD_reg_2"/>
    <property type="match status" value="1"/>
</dbReference>
<keyword evidence="1" id="KW-0732">Signal</keyword>
<feature type="chain" id="PRO_5003700142" description="Carboxypeptidase-like regulatory domain-containing protein" evidence="1">
    <location>
        <begin position="20"/>
        <end position="194"/>
    </location>
</feature>
<dbReference type="STRING" id="1189621.A3SI_19780"/>
<reference evidence="2 3" key="1">
    <citation type="submission" date="2012-05" db="EMBL/GenBank/DDBJ databases">
        <title>Genome sequence of Nitritalea halalkaliphila LW7.</title>
        <authorList>
            <person name="Jangir P.K."/>
            <person name="Singh A."/>
            <person name="Shivaji S."/>
            <person name="Sharma R."/>
        </authorList>
    </citation>
    <scope>NUCLEOTIDE SEQUENCE [LARGE SCALE GENOMIC DNA]</scope>
    <source>
        <strain evidence="2 3">LW7</strain>
    </source>
</reference>
<name>I5BS41_9BACT</name>
<evidence type="ECO:0000256" key="1">
    <source>
        <dbReference type="SAM" id="SignalP"/>
    </source>
</evidence>
<dbReference type="RefSeq" id="WP_009057622.1">
    <property type="nucleotide sequence ID" value="NZ_AJYA01000088.1"/>
</dbReference>
<dbReference type="Proteomes" id="UP000005551">
    <property type="component" value="Unassembled WGS sequence"/>
</dbReference>
<protein>
    <recommendedName>
        <fullName evidence="4">Carboxypeptidase-like regulatory domain-containing protein</fullName>
    </recommendedName>
</protein>
<dbReference type="AlphaFoldDB" id="I5BS41"/>